<keyword evidence="1" id="KW-1133">Transmembrane helix</keyword>
<protein>
    <recommendedName>
        <fullName evidence="4">SxtJ</fullName>
    </recommendedName>
</protein>
<evidence type="ECO:0000256" key="1">
    <source>
        <dbReference type="SAM" id="Phobius"/>
    </source>
</evidence>
<dbReference type="STRING" id="1191523.MROS_1642"/>
<dbReference type="Pfam" id="PF19588">
    <property type="entry name" value="SxtJ"/>
    <property type="match status" value="1"/>
</dbReference>
<feature type="transmembrane region" description="Helical" evidence="1">
    <location>
        <begin position="24"/>
        <end position="42"/>
    </location>
</feature>
<reference evidence="2 3" key="1">
    <citation type="journal article" date="2013" name="PLoS ONE">
        <title>Genomic analysis of Melioribacter roseus, facultatively anaerobic organotrophic bacterium representing a novel deep lineage within Bacteriodetes/Chlorobi group.</title>
        <authorList>
            <person name="Kadnikov V.V."/>
            <person name="Mardanov A.V."/>
            <person name="Podosokorskaya O.A."/>
            <person name="Gavrilov S.N."/>
            <person name="Kublanov I.V."/>
            <person name="Beletsky A.V."/>
            <person name="Bonch-Osmolovskaya E.A."/>
            <person name="Ravin N.V."/>
        </authorList>
    </citation>
    <scope>NUCLEOTIDE SEQUENCE [LARGE SCALE GENOMIC DNA]</scope>
    <source>
        <strain evidence="3">JCM 17771 / P3M-2</strain>
    </source>
</reference>
<gene>
    <name evidence="2" type="ordered locus">MROS_1642</name>
</gene>
<accession>I7A4R3</accession>
<dbReference type="RefSeq" id="WP_014856310.1">
    <property type="nucleotide sequence ID" value="NC_018178.1"/>
</dbReference>
<feature type="transmembrane region" description="Helical" evidence="1">
    <location>
        <begin position="49"/>
        <end position="69"/>
    </location>
</feature>
<dbReference type="KEGG" id="mro:MROS_1642"/>
<dbReference type="InterPro" id="IPR045781">
    <property type="entry name" value="SxtJ"/>
</dbReference>
<dbReference type="AlphaFoldDB" id="I7A4R3"/>
<keyword evidence="1" id="KW-0812">Transmembrane</keyword>
<sequence>MSWIKNITEEVNNLKPDNKATRKFPLIFGIIFLSIFLYFQFATGRSYTLLLFLAILSGLAGFLPVKTIYPVYKIWMTIAVFLSYFMSRFILIVLFYFIITPIGLFLRLFGKEFLELRFDKEKKSYWNKREEGYVSDPEKQY</sequence>
<keyword evidence="3" id="KW-1185">Reference proteome</keyword>
<dbReference type="HOGENOM" id="CLU_127055_0_0_10"/>
<name>I7A4R3_MELRP</name>
<evidence type="ECO:0008006" key="4">
    <source>
        <dbReference type="Google" id="ProtNLM"/>
    </source>
</evidence>
<evidence type="ECO:0000313" key="3">
    <source>
        <dbReference type="Proteomes" id="UP000009011"/>
    </source>
</evidence>
<organism evidence="2 3">
    <name type="scientific">Melioribacter roseus (strain DSM 23840 / JCM 17771 / VKM B-2668 / P3M-2)</name>
    <dbReference type="NCBI Taxonomy" id="1191523"/>
    <lineage>
        <taxon>Bacteria</taxon>
        <taxon>Pseudomonadati</taxon>
        <taxon>Ignavibacteriota</taxon>
        <taxon>Ignavibacteria</taxon>
        <taxon>Ignavibacteriales</taxon>
        <taxon>Melioribacteraceae</taxon>
        <taxon>Melioribacter</taxon>
    </lineage>
</organism>
<keyword evidence="1" id="KW-0472">Membrane</keyword>
<dbReference type="OrthoDB" id="768409at2"/>
<feature type="transmembrane region" description="Helical" evidence="1">
    <location>
        <begin position="89"/>
        <end position="110"/>
    </location>
</feature>
<dbReference type="Proteomes" id="UP000009011">
    <property type="component" value="Chromosome"/>
</dbReference>
<proteinExistence type="predicted"/>
<dbReference type="EMBL" id="CP003557">
    <property type="protein sequence ID" value="AFN74876.1"/>
    <property type="molecule type" value="Genomic_DNA"/>
</dbReference>
<evidence type="ECO:0000313" key="2">
    <source>
        <dbReference type="EMBL" id="AFN74876.1"/>
    </source>
</evidence>